<organism evidence="1 2">
    <name type="scientific">Candidatus Enterousia avicola</name>
    <dbReference type="NCBI Taxonomy" id="2840787"/>
    <lineage>
        <taxon>Bacteria</taxon>
        <taxon>Pseudomonadati</taxon>
        <taxon>Pseudomonadota</taxon>
        <taxon>Alphaproteobacteria</taxon>
        <taxon>Candidatus Enterousia</taxon>
    </lineage>
</organism>
<evidence type="ECO:0000313" key="2">
    <source>
        <dbReference type="Proteomes" id="UP000824142"/>
    </source>
</evidence>
<reference evidence="1" key="1">
    <citation type="submission" date="2020-10" db="EMBL/GenBank/DDBJ databases">
        <authorList>
            <person name="Gilroy R."/>
        </authorList>
    </citation>
    <scope>NUCLEOTIDE SEQUENCE</scope>
    <source>
        <strain evidence="1">CHK136-897</strain>
    </source>
</reference>
<reference evidence="1" key="2">
    <citation type="journal article" date="2021" name="PeerJ">
        <title>Extensive microbial diversity within the chicken gut microbiome revealed by metagenomics and culture.</title>
        <authorList>
            <person name="Gilroy R."/>
            <person name="Ravi A."/>
            <person name="Getino M."/>
            <person name="Pursley I."/>
            <person name="Horton D.L."/>
            <person name="Alikhan N.F."/>
            <person name="Baker D."/>
            <person name="Gharbi K."/>
            <person name="Hall N."/>
            <person name="Watson M."/>
            <person name="Adriaenssens E.M."/>
            <person name="Foster-Nyarko E."/>
            <person name="Jarju S."/>
            <person name="Secka A."/>
            <person name="Antonio M."/>
            <person name="Oren A."/>
            <person name="Chaudhuri R.R."/>
            <person name="La Ragione R."/>
            <person name="Hildebrand F."/>
            <person name="Pallen M.J."/>
        </authorList>
    </citation>
    <scope>NUCLEOTIDE SEQUENCE</scope>
    <source>
        <strain evidence="1">CHK136-897</strain>
    </source>
</reference>
<dbReference type="Gene3D" id="2.40.160.20">
    <property type="match status" value="1"/>
</dbReference>
<name>A0A9D1MRQ9_9PROT</name>
<dbReference type="EMBL" id="DVNO01000002">
    <property type="protein sequence ID" value="HIU65070.1"/>
    <property type="molecule type" value="Genomic_DNA"/>
</dbReference>
<dbReference type="Proteomes" id="UP000824142">
    <property type="component" value="Unassembled WGS sequence"/>
</dbReference>
<gene>
    <name evidence="1" type="ORF">IAC63_00305</name>
</gene>
<protein>
    <recommendedName>
        <fullName evidence="3">Outer membrane protein beta-barrel domain-containing protein</fullName>
    </recommendedName>
</protein>
<evidence type="ECO:0000313" key="1">
    <source>
        <dbReference type="EMBL" id="HIU65070.1"/>
    </source>
</evidence>
<accession>A0A9D1MRQ9</accession>
<comment type="caution">
    <text evidence="1">The sequence shown here is derived from an EMBL/GenBank/DDBJ whole genome shotgun (WGS) entry which is preliminary data.</text>
</comment>
<dbReference type="SUPFAM" id="SSF56925">
    <property type="entry name" value="OMPA-like"/>
    <property type="match status" value="1"/>
</dbReference>
<sequence>MKLKYAGILTAVSILLYGANANAGMLFDLYAGATIGAGAATVFSDGTEETHSAQSYGAVIGLDIPVFRFELEYDYMQPNNANLHLGMINAYAKLPTPIINPYLGGGVGNIFGGKVADIDVESSVAYQAMLGATFDIPVLPIKVDAEGRALYAPDFYNILDEKPDLLQYELRLKLRYIF</sequence>
<evidence type="ECO:0008006" key="3">
    <source>
        <dbReference type="Google" id="ProtNLM"/>
    </source>
</evidence>
<proteinExistence type="predicted"/>
<dbReference type="AlphaFoldDB" id="A0A9D1MRQ9"/>
<dbReference type="InterPro" id="IPR011250">
    <property type="entry name" value="OMP/PagP_B-barrel"/>
</dbReference>